<evidence type="ECO:0000313" key="3">
    <source>
        <dbReference type="EMBL" id="KAK4493534.1"/>
    </source>
</evidence>
<sequence length="167" mass="18947">MVPGNFPIGCSAAYLTYFTSTNEEGYDSITGCIKWLNRFAQYHNELLQMELNSIRHLHPETTIIYADYYNAAMNLYRCPEKYGFAGRALKACCGGGGSYNVNFSVQCGYPPSTHCVEPSFYLNWDGVHFTDVASNWIAKFLLRGSYTTPHLRTICDRPSSHARIYDH</sequence>
<name>A0ABR0DWD3_9LAMI</name>
<comment type="similarity">
    <text evidence="1">Belongs to the 'GDSL' lipolytic enzyme family.</text>
</comment>
<gene>
    <name evidence="3" type="ORF">RD792_018090</name>
</gene>
<dbReference type="Gene3D" id="3.40.50.1110">
    <property type="entry name" value="SGNH hydrolase"/>
    <property type="match status" value="1"/>
</dbReference>
<dbReference type="InterPro" id="IPR001087">
    <property type="entry name" value="GDSL"/>
</dbReference>
<comment type="caution">
    <text evidence="3">The sequence shown here is derived from an EMBL/GenBank/DDBJ whole genome shotgun (WGS) entry which is preliminary data.</text>
</comment>
<reference evidence="3 4" key="1">
    <citation type="journal article" date="2023" name="bioRxiv">
        <title>Genome report: Whole genome sequence and annotation of Penstemon davidsonii.</title>
        <authorList>
            <person name="Ostevik K.L."/>
            <person name="Alabady M."/>
            <person name="Zhang M."/>
            <person name="Rausher M.D."/>
        </authorList>
    </citation>
    <scope>NUCLEOTIDE SEQUENCE [LARGE SCALE GENOMIC DNA]</scope>
    <source>
        <strain evidence="3">DNT005</strain>
        <tissue evidence="3">Whole leaf</tissue>
    </source>
</reference>
<dbReference type="InterPro" id="IPR036514">
    <property type="entry name" value="SGNH_hydro_sf"/>
</dbReference>
<evidence type="ECO:0000256" key="2">
    <source>
        <dbReference type="ARBA" id="ARBA00023180"/>
    </source>
</evidence>
<dbReference type="PANTHER" id="PTHR22835:SF683">
    <property type="entry name" value="OS05G0506800 PROTEIN"/>
    <property type="match status" value="1"/>
</dbReference>
<evidence type="ECO:0000313" key="4">
    <source>
        <dbReference type="Proteomes" id="UP001291926"/>
    </source>
</evidence>
<accession>A0ABR0DWD3</accession>
<keyword evidence="2" id="KW-0325">Glycoprotein</keyword>
<proteinExistence type="inferred from homology"/>
<keyword evidence="4" id="KW-1185">Reference proteome</keyword>
<organism evidence="3 4">
    <name type="scientific">Penstemon davidsonii</name>
    <dbReference type="NCBI Taxonomy" id="160366"/>
    <lineage>
        <taxon>Eukaryota</taxon>
        <taxon>Viridiplantae</taxon>
        <taxon>Streptophyta</taxon>
        <taxon>Embryophyta</taxon>
        <taxon>Tracheophyta</taxon>
        <taxon>Spermatophyta</taxon>
        <taxon>Magnoliopsida</taxon>
        <taxon>eudicotyledons</taxon>
        <taxon>Gunneridae</taxon>
        <taxon>Pentapetalae</taxon>
        <taxon>asterids</taxon>
        <taxon>lamiids</taxon>
        <taxon>Lamiales</taxon>
        <taxon>Plantaginaceae</taxon>
        <taxon>Cheloneae</taxon>
        <taxon>Penstemon</taxon>
    </lineage>
</organism>
<dbReference type="Proteomes" id="UP001291926">
    <property type="component" value="Unassembled WGS sequence"/>
</dbReference>
<dbReference type="EMBL" id="JAYDYQ010000094">
    <property type="protein sequence ID" value="KAK4493534.1"/>
    <property type="molecule type" value="Genomic_DNA"/>
</dbReference>
<dbReference type="Pfam" id="PF00657">
    <property type="entry name" value="Lipase_GDSL"/>
    <property type="match status" value="1"/>
</dbReference>
<evidence type="ECO:0000256" key="1">
    <source>
        <dbReference type="ARBA" id="ARBA00008668"/>
    </source>
</evidence>
<protein>
    <submittedName>
        <fullName evidence="3">Uncharacterized protein</fullName>
    </submittedName>
</protein>
<dbReference type="PANTHER" id="PTHR22835">
    <property type="entry name" value="ZINC FINGER FYVE DOMAIN CONTAINING PROTEIN"/>
    <property type="match status" value="1"/>
</dbReference>